<dbReference type="GO" id="GO:0008270">
    <property type="term" value="F:zinc ion binding"/>
    <property type="evidence" value="ECO:0007669"/>
    <property type="project" value="InterPro"/>
</dbReference>
<organism evidence="9 10">
    <name type="scientific">Sphaerosporella brunnea</name>
    <dbReference type="NCBI Taxonomy" id="1250544"/>
    <lineage>
        <taxon>Eukaryota</taxon>
        <taxon>Fungi</taxon>
        <taxon>Dikarya</taxon>
        <taxon>Ascomycota</taxon>
        <taxon>Pezizomycotina</taxon>
        <taxon>Pezizomycetes</taxon>
        <taxon>Pezizales</taxon>
        <taxon>Pyronemataceae</taxon>
        <taxon>Sphaerosporella</taxon>
    </lineage>
</organism>
<name>A0A5J5F1N7_9PEZI</name>
<dbReference type="PROSITE" id="PS00463">
    <property type="entry name" value="ZN2_CY6_FUNGAL_1"/>
    <property type="match status" value="1"/>
</dbReference>
<evidence type="ECO:0000256" key="7">
    <source>
        <dbReference type="ARBA" id="ARBA00023242"/>
    </source>
</evidence>
<accession>A0A5J5F1N7</accession>
<dbReference type="GO" id="GO:0005634">
    <property type="term" value="C:nucleus"/>
    <property type="evidence" value="ECO:0007669"/>
    <property type="project" value="UniProtKB-SubCell"/>
</dbReference>
<evidence type="ECO:0000313" key="10">
    <source>
        <dbReference type="Proteomes" id="UP000326924"/>
    </source>
</evidence>
<dbReference type="Pfam" id="PF04082">
    <property type="entry name" value="Fungal_trans"/>
    <property type="match status" value="1"/>
</dbReference>
<evidence type="ECO:0000256" key="3">
    <source>
        <dbReference type="ARBA" id="ARBA00022833"/>
    </source>
</evidence>
<dbReference type="AlphaFoldDB" id="A0A5J5F1N7"/>
<keyword evidence="10" id="KW-1185">Reference proteome</keyword>
<dbReference type="PANTHER" id="PTHR47782">
    <property type="entry name" value="ZN(II)2CYS6 TRANSCRIPTION FACTOR (EUROFUNG)-RELATED"/>
    <property type="match status" value="1"/>
</dbReference>
<dbReference type="InParanoid" id="A0A5J5F1N7"/>
<dbReference type="PROSITE" id="PS50048">
    <property type="entry name" value="ZN2_CY6_FUNGAL_2"/>
    <property type="match status" value="1"/>
</dbReference>
<protein>
    <submittedName>
        <fullName evidence="9">Fungal-specific transcription factor domain-containing protein</fullName>
    </submittedName>
</protein>
<evidence type="ECO:0000256" key="2">
    <source>
        <dbReference type="ARBA" id="ARBA00022723"/>
    </source>
</evidence>
<evidence type="ECO:0000256" key="4">
    <source>
        <dbReference type="ARBA" id="ARBA00023015"/>
    </source>
</evidence>
<keyword evidence="6" id="KW-0804">Transcription</keyword>
<keyword evidence="4" id="KW-0805">Transcription regulation</keyword>
<dbReference type="SUPFAM" id="SSF57701">
    <property type="entry name" value="Zn2/Cys6 DNA-binding domain"/>
    <property type="match status" value="1"/>
</dbReference>
<dbReference type="Pfam" id="PF00172">
    <property type="entry name" value="Zn_clus"/>
    <property type="match status" value="1"/>
</dbReference>
<dbReference type="SMART" id="SM00066">
    <property type="entry name" value="GAL4"/>
    <property type="match status" value="1"/>
</dbReference>
<proteinExistence type="predicted"/>
<comment type="caution">
    <text evidence="9">The sequence shown here is derived from an EMBL/GenBank/DDBJ whole genome shotgun (WGS) entry which is preliminary data.</text>
</comment>
<dbReference type="GO" id="GO:0000981">
    <property type="term" value="F:DNA-binding transcription factor activity, RNA polymerase II-specific"/>
    <property type="evidence" value="ECO:0007669"/>
    <property type="project" value="InterPro"/>
</dbReference>
<dbReference type="InterPro" id="IPR007219">
    <property type="entry name" value="XnlR_reg_dom"/>
</dbReference>
<comment type="subcellular location">
    <subcellularLocation>
        <location evidence="1">Nucleus</location>
    </subcellularLocation>
</comment>
<dbReference type="GO" id="GO:0006351">
    <property type="term" value="P:DNA-templated transcription"/>
    <property type="evidence" value="ECO:0007669"/>
    <property type="project" value="InterPro"/>
</dbReference>
<evidence type="ECO:0000256" key="5">
    <source>
        <dbReference type="ARBA" id="ARBA00023125"/>
    </source>
</evidence>
<feature type="domain" description="Zn(2)-C6 fungal-type" evidence="8">
    <location>
        <begin position="13"/>
        <end position="41"/>
    </location>
</feature>
<dbReference type="SMART" id="SM00906">
    <property type="entry name" value="Fungal_trans"/>
    <property type="match status" value="1"/>
</dbReference>
<dbReference type="InterPro" id="IPR036864">
    <property type="entry name" value="Zn2-C6_fun-type_DNA-bd_sf"/>
</dbReference>
<evidence type="ECO:0000256" key="1">
    <source>
        <dbReference type="ARBA" id="ARBA00004123"/>
    </source>
</evidence>
<dbReference type="EMBL" id="VXIS01000052">
    <property type="protein sequence ID" value="KAA8909979.1"/>
    <property type="molecule type" value="Genomic_DNA"/>
</dbReference>
<dbReference type="GO" id="GO:0043565">
    <property type="term" value="F:sequence-specific DNA binding"/>
    <property type="evidence" value="ECO:0007669"/>
    <property type="project" value="TreeGrafter"/>
</dbReference>
<dbReference type="InterPro" id="IPR052202">
    <property type="entry name" value="Yeast_MetPath_Reg"/>
</dbReference>
<keyword evidence="7" id="KW-0539">Nucleus</keyword>
<sequence length="643" mass="71804">MPNTIRAARTTRACARCHMRKVKCNGAQPACANCVEAGTPCEPHERRPMRRAVAQKQSATTGEEAQRRVRWLEQEMSSHFKHDFEHIKTGEDLRPYFLGSAGSGRATCGTSEDHDRAGADISLLTLNATGEMRYLGPSSGSFIAHYVAGLARTFASDDAADLPAGANADEEIGEGGERMLTPEFASMLLGRYMQWVHSVYPLFTPEFHEQVLKPLCSSQAGCESAQDATVMAMFYLIMALGAVHIKGDSAAEQNQHNISPNSLFTRALAILGTLLKTEPLPSSSVVMPQIIVLICIYGSYRPSGNAQWQLSGIAMRMCIELGLHRDNNNWKFTPAERQLRRCVFWTAYTVEITVAFNLGRPPSITEEHIDAKLPEADPGLALAVHHVRHRQIQARMMASVYGAAVAESNGDPEGTVENIQRALHEWFEALRGIFRWSEASAYPLEYWQRLYYSTMTALHRPSPLVPKPTLSSAKICIRSSGAYIEILHQLMARVSIMPQSWMFIQGLLLAGTTMLFTAKTYAQHISGEEEEEGRLLLEQTLEWGRECSIVLAIMMERWQREGNSRLLQSFEDLLAGLMRDMVRTVMRGLSHPRVEDEQVRAVTPKQWNHGVDGQHGEMGFEAWDDNWLFGALLGDDGFGSFWI</sequence>
<dbReference type="Proteomes" id="UP000326924">
    <property type="component" value="Unassembled WGS sequence"/>
</dbReference>
<dbReference type="OrthoDB" id="2399539at2759"/>
<dbReference type="CDD" id="cd00067">
    <property type="entry name" value="GAL4"/>
    <property type="match status" value="1"/>
</dbReference>
<dbReference type="InterPro" id="IPR001138">
    <property type="entry name" value="Zn2Cys6_DnaBD"/>
</dbReference>
<dbReference type="GO" id="GO:0045944">
    <property type="term" value="P:positive regulation of transcription by RNA polymerase II"/>
    <property type="evidence" value="ECO:0007669"/>
    <property type="project" value="TreeGrafter"/>
</dbReference>
<keyword evidence="3" id="KW-0862">Zinc</keyword>
<keyword evidence="5" id="KW-0238">DNA-binding</keyword>
<evidence type="ECO:0000259" key="8">
    <source>
        <dbReference type="PROSITE" id="PS50048"/>
    </source>
</evidence>
<dbReference type="Gene3D" id="4.10.240.10">
    <property type="entry name" value="Zn(2)-C6 fungal-type DNA-binding domain"/>
    <property type="match status" value="1"/>
</dbReference>
<evidence type="ECO:0000313" key="9">
    <source>
        <dbReference type="EMBL" id="KAA8909979.1"/>
    </source>
</evidence>
<keyword evidence="2" id="KW-0479">Metal-binding</keyword>
<gene>
    <name evidence="9" type="ORF">FN846DRAFT_940987</name>
</gene>
<reference evidence="9 10" key="1">
    <citation type="submission" date="2019-09" db="EMBL/GenBank/DDBJ databases">
        <title>Draft genome of the ectomycorrhizal ascomycete Sphaerosporella brunnea.</title>
        <authorList>
            <consortium name="DOE Joint Genome Institute"/>
            <person name="Benucci G.M."/>
            <person name="Marozzi G."/>
            <person name="Antonielli L."/>
            <person name="Sanchez S."/>
            <person name="Marco P."/>
            <person name="Wang X."/>
            <person name="Falini L.B."/>
            <person name="Barry K."/>
            <person name="Haridas S."/>
            <person name="Lipzen A."/>
            <person name="Labutti K."/>
            <person name="Grigoriev I.V."/>
            <person name="Murat C."/>
            <person name="Martin F."/>
            <person name="Albertini E."/>
            <person name="Donnini D."/>
            <person name="Bonito G."/>
        </authorList>
    </citation>
    <scope>NUCLEOTIDE SEQUENCE [LARGE SCALE GENOMIC DNA]</scope>
    <source>
        <strain evidence="9 10">Sb_GMNB300</strain>
    </source>
</reference>
<dbReference type="PANTHER" id="PTHR47782:SF14">
    <property type="entry name" value="ZN(II)2CYS6 TRANSCRIPTION FACTOR (EUROFUNG)"/>
    <property type="match status" value="1"/>
</dbReference>
<evidence type="ECO:0000256" key="6">
    <source>
        <dbReference type="ARBA" id="ARBA00023163"/>
    </source>
</evidence>
<dbReference type="CDD" id="cd12148">
    <property type="entry name" value="fungal_TF_MHR"/>
    <property type="match status" value="1"/>
</dbReference>